<dbReference type="Proteomes" id="UP000648077">
    <property type="component" value="Unassembled WGS sequence"/>
</dbReference>
<sequence>MSKITKNELNQLFKERNTLIKQKFNEYHANRKDNSQNTMINIYLKSLVESQDEMFIQLLEKLDMLEK</sequence>
<evidence type="ECO:0000313" key="3">
    <source>
        <dbReference type="Proteomes" id="UP000228502"/>
    </source>
</evidence>
<gene>
    <name evidence="2" type="ORF">CTJ08_13580</name>
    <name evidence="1" type="ORF">H3963_03765</name>
</gene>
<reference evidence="1" key="2">
    <citation type="submission" date="2020-08" db="EMBL/GenBank/DDBJ databases">
        <title>Changes in the skin microbiome associated with squamous cell carcinoma in transplant recipients.</title>
        <authorList>
            <person name="Zaugg J."/>
            <person name="Krueger A."/>
            <person name="Lachner N."/>
        </authorList>
    </citation>
    <scope>NUCLEOTIDE SEQUENCE</scope>
    <source>
        <strain evidence="1">R5988</strain>
    </source>
</reference>
<dbReference type="Proteomes" id="UP000228502">
    <property type="component" value="Unassembled WGS sequence"/>
</dbReference>
<dbReference type="RefSeq" id="WP_002457327.1">
    <property type="nucleotide sequence ID" value="NZ_CAJUWP010000002.1"/>
</dbReference>
<name>A0A509M0V1_STAEP</name>
<organism evidence="1 4">
    <name type="scientific">Staphylococcus epidermidis</name>
    <dbReference type="NCBI Taxonomy" id="1282"/>
    <lineage>
        <taxon>Bacteria</taxon>
        <taxon>Bacillati</taxon>
        <taxon>Bacillota</taxon>
        <taxon>Bacilli</taxon>
        <taxon>Bacillales</taxon>
        <taxon>Staphylococcaceae</taxon>
        <taxon>Staphylococcus</taxon>
    </lineage>
</organism>
<dbReference type="EMBL" id="JACGQI010000003">
    <property type="protein sequence ID" value="MBF2229575.1"/>
    <property type="molecule type" value="Genomic_DNA"/>
</dbReference>
<evidence type="ECO:0000313" key="1">
    <source>
        <dbReference type="EMBL" id="MBF2229575.1"/>
    </source>
</evidence>
<evidence type="ECO:0000313" key="4">
    <source>
        <dbReference type="Proteomes" id="UP000648077"/>
    </source>
</evidence>
<accession>A0A509M0V1</accession>
<dbReference type="AlphaFoldDB" id="A0A509M0V1"/>
<comment type="caution">
    <text evidence="1">The sequence shown here is derived from an EMBL/GenBank/DDBJ whole genome shotgun (WGS) entry which is preliminary data.</text>
</comment>
<protein>
    <submittedName>
        <fullName evidence="1">Uncharacterized protein</fullName>
    </submittedName>
</protein>
<reference evidence="2 3" key="1">
    <citation type="submission" date="2017-10" db="EMBL/GenBank/DDBJ databases">
        <title>genome sequences of Staph epi in chlorhexidine trial.</title>
        <authorList>
            <person name="Greninger A.L."/>
            <person name="Addetia A."/>
            <person name="Qin X."/>
            <person name="Zerr D."/>
        </authorList>
    </citation>
    <scope>NUCLEOTIDE SEQUENCE [LARGE SCALE GENOMIC DNA]</scope>
    <source>
        <strain evidence="2 3">SCH-17</strain>
    </source>
</reference>
<proteinExistence type="predicted"/>
<dbReference type="EMBL" id="PEJG01000103">
    <property type="protein sequence ID" value="PIH08967.1"/>
    <property type="molecule type" value="Genomic_DNA"/>
</dbReference>
<evidence type="ECO:0000313" key="2">
    <source>
        <dbReference type="EMBL" id="PIH08967.1"/>
    </source>
</evidence>